<name>A0ABQ9U6Q4_SAGOE</name>
<evidence type="ECO:0000313" key="3">
    <source>
        <dbReference type="Proteomes" id="UP001266305"/>
    </source>
</evidence>
<feature type="non-terminal residue" evidence="2">
    <location>
        <position position="118"/>
    </location>
</feature>
<dbReference type="EMBL" id="JASSZA010000015">
    <property type="protein sequence ID" value="KAK2092748.1"/>
    <property type="molecule type" value="Genomic_DNA"/>
</dbReference>
<evidence type="ECO:0000256" key="1">
    <source>
        <dbReference type="SAM" id="MobiDB-lite"/>
    </source>
</evidence>
<sequence>QQLLQPPLAEVRCRLLCPPARVSASLGAGSEAAPPSPRPPRVLPKRERQRPGSPLGEAASAHARPLTCTRAPLDPVAPRRLERHGAARGEWRGHARPGERPKGRGGAELGRRGRLGAA</sequence>
<reference evidence="2 3" key="1">
    <citation type="submission" date="2023-05" db="EMBL/GenBank/DDBJ databases">
        <title>B98-5 Cell Line De Novo Hybrid Assembly: An Optical Mapping Approach.</title>
        <authorList>
            <person name="Kananen K."/>
            <person name="Auerbach J.A."/>
            <person name="Kautto E."/>
            <person name="Blachly J.S."/>
        </authorList>
    </citation>
    <scope>NUCLEOTIDE SEQUENCE [LARGE SCALE GENOMIC DNA]</scope>
    <source>
        <strain evidence="2">B95-8</strain>
        <tissue evidence="2">Cell line</tissue>
    </source>
</reference>
<evidence type="ECO:0000313" key="2">
    <source>
        <dbReference type="EMBL" id="KAK2092748.1"/>
    </source>
</evidence>
<protein>
    <submittedName>
        <fullName evidence="2">Uncharacterized protein</fullName>
    </submittedName>
</protein>
<feature type="region of interest" description="Disordered" evidence="1">
    <location>
        <begin position="25"/>
        <end position="118"/>
    </location>
</feature>
<keyword evidence="3" id="KW-1185">Reference proteome</keyword>
<dbReference type="Proteomes" id="UP001266305">
    <property type="component" value="Unassembled WGS sequence"/>
</dbReference>
<organism evidence="2 3">
    <name type="scientific">Saguinus oedipus</name>
    <name type="common">Cotton-top tamarin</name>
    <name type="synonym">Oedipomidas oedipus</name>
    <dbReference type="NCBI Taxonomy" id="9490"/>
    <lineage>
        <taxon>Eukaryota</taxon>
        <taxon>Metazoa</taxon>
        <taxon>Chordata</taxon>
        <taxon>Craniata</taxon>
        <taxon>Vertebrata</taxon>
        <taxon>Euteleostomi</taxon>
        <taxon>Mammalia</taxon>
        <taxon>Eutheria</taxon>
        <taxon>Euarchontoglires</taxon>
        <taxon>Primates</taxon>
        <taxon>Haplorrhini</taxon>
        <taxon>Platyrrhini</taxon>
        <taxon>Cebidae</taxon>
        <taxon>Callitrichinae</taxon>
        <taxon>Saguinus</taxon>
    </lineage>
</organism>
<proteinExistence type="predicted"/>
<comment type="caution">
    <text evidence="2">The sequence shown here is derived from an EMBL/GenBank/DDBJ whole genome shotgun (WGS) entry which is preliminary data.</text>
</comment>
<gene>
    <name evidence="2" type="ORF">P7K49_029277</name>
</gene>
<feature type="non-terminal residue" evidence="2">
    <location>
        <position position="1"/>
    </location>
</feature>
<accession>A0ABQ9U6Q4</accession>
<feature type="compositionally biased region" description="Basic and acidic residues" evidence="1">
    <location>
        <begin position="77"/>
        <end position="102"/>
    </location>
</feature>